<feature type="domain" description="Bacterial CdiA-CT RNAse A" evidence="1">
    <location>
        <begin position="464"/>
        <end position="583"/>
    </location>
</feature>
<dbReference type="EMBL" id="JAUCMM010000001">
    <property type="protein sequence ID" value="MDM7887333.1"/>
    <property type="molecule type" value="Genomic_DNA"/>
</dbReference>
<keyword evidence="3" id="KW-1185">Reference proteome</keyword>
<name>A0ABT7TCN7_9MICO</name>
<evidence type="ECO:0000259" key="1">
    <source>
        <dbReference type="Pfam" id="PF18431"/>
    </source>
</evidence>
<dbReference type="RefSeq" id="WP_289469066.1">
    <property type="nucleotide sequence ID" value="NZ_JAUCMM010000001.1"/>
</dbReference>
<dbReference type="InterPro" id="IPR041436">
    <property type="entry name" value="RNAse_A_bac"/>
</dbReference>
<comment type="caution">
    <text evidence="2">The sequence shown here is derived from an EMBL/GenBank/DDBJ whole genome shotgun (WGS) entry which is preliminary data.</text>
</comment>
<protein>
    <recommendedName>
        <fullName evidence="1">Bacterial CdiA-CT RNAse A domain-containing protein</fullName>
    </recommendedName>
</protein>
<reference evidence="2 3" key="1">
    <citation type="submission" date="2023-06" db="EMBL/GenBank/DDBJ databases">
        <authorList>
            <person name="Feng G."/>
            <person name="Li J."/>
            <person name="Zhu H."/>
        </authorList>
    </citation>
    <scope>NUCLEOTIDE SEQUENCE [LARGE SCALE GENOMIC DNA]</scope>
    <source>
        <strain evidence="2 3">RHCJP20</strain>
    </source>
</reference>
<evidence type="ECO:0000313" key="3">
    <source>
        <dbReference type="Proteomes" id="UP001235720"/>
    </source>
</evidence>
<proteinExistence type="predicted"/>
<dbReference type="Proteomes" id="UP001235720">
    <property type="component" value="Unassembled WGS sequence"/>
</dbReference>
<organism evidence="2 3">
    <name type="scientific">Curtobacterium subtropicum</name>
    <dbReference type="NCBI Taxonomy" id="3055138"/>
    <lineage>
        <taxon>Bacteria</taxon>
        <taxon>Bacillati</taxon>
        <taxon>Actinomycetota</taxon>
        <taxon>Actinomycetes</taxon>
        <taxon>Micrococcales</taxon>
        <taxon>Microbacteriaceae</taxon>
        <taxon>Curtobacterium</taxon>
    </lineage>
</organism>
<dbReference type="Pfam" id="PF18431">
    <property type="entry name" value="RNAse_A_bac"/>
    <property type="match status" value="1"/>
</dbReference>
<gene>
    <name evidence="2" type="ORF">QUG98_02600</name>
</gene>
<evidence type="ECO:0000313" key="2">
    <source>
        <dbReference type="EMBL" id="MDM7887333.1"/>
    </source>
</evidence>
<sequence>MSGVGYGDHGLVDPEGIPGTDLDLTAVSSGAGTIKAGGQSMKTVADDLPSKWQRLSGVYESPESEQVFALMDPVTDDVHTIGTVARKVASALETYASVAAEPKRRLDELRVEAAAFVAKVEHGVPRFESAFTPKAEAPVSGSWNGYQPEEAHPQSKTVPWYEDIGTRYENDQLIQRINEQVALLLAAQADCALAIKKAAGASVKKAFVAPSESDLDARGVDLPWSRVGTAEGKTWAEQFEDGFTDDLLKTLSGFLHLGGWDNSGDWSWGNLGSAWKGAADGAVAFSLLVDPMAWFDAAVNPKGQAGQTLGAMGDAAQDWWKDAREHPGIATGAAASVVGTSFLGPEGWAGRAGRAEELAAGLGKLGARDLARSVEEWSARGVAREHLDALAERFDDSFAQWARDHEVGGDPFDDAAFKQIWDDKVEAYQLKHPEFDRHGVESSGFTDHGGIRGIEAEPGEYGPHTETKHVRSGWTGKRLDDFLSSRGDPPQTNSAFTGSVPDVDRIIERTLDYRHEDIQRWLQDVRDGRTSANTGKPVTWRGQDVIGRGWSPKNGFYDSREVRVVLKFDPSFEAGYRVQTAFPQIETK</sequence>
<accession>A0ABT7TCN7</accession>